<dbReference type="GO" id="GO:0016757">
    <property type="term" value="F:glycosyltransferase activity"/>
    <property type="evidence" value="ECO:0007669"/>
    <property type="project" value="UniProtKB-KW"/>
</dbReference>
<evidence type="ECO:0000256" key="4">
    <source>
        <dbReference type="ARBA" id="ARBA00011496"/>
    </source>
</evidence>
<evidence type="ECO:0000256" key="3">
    <source>
        <dbReference type="ARBA" id="ARBA00005539"/>
    </source>
</evidence>
<evidence type="ECO:0000256" key="2">
    <source>
        <dbReference type="ARBA" id="ARBA00004667"/>
    </source>
</evidence>
<dbReference type="AlphaFoldDB" id="A0A126SXU9"/>
<dbReference type="InterPro" id="IPR004517">
    <property type="entry name" value="HisZ"/>
</dbReference>
<comment type="subcellular location">
    <subcellularLocation>
        <location evidence="1 8">Cytoplasm</location>
    </subcellularLocation>
</comment>
<dbReference type="NCBIfam" id="NF008935">
    <property type="entry name" value="PRK12292.1-1"/>
    <property type="match status" value="1"/>
</dbReference>
<dbReference type="InterPro" id="IPR004516">
    <property type="entry name" value="HisRS/HisZ"/>
</dbReference>
<dbReference type="GO" id="GO:0005737">
    <property type="term" value="C:cytoplasm"/>
    <property type="evidence" value="ECO:0007669"/>
    <property type="project" value="UniProtKB-SubCell"/>
</dbReference>
<comment type="subunit">
    <text evidence="4 8">Heteromultimer composed of HisG and HisZ subunits.</text>
</comment>
<dbReference type="UniPathway" id="UPA00031">
    <property type="reaction ID" value="UER00006"/>
</dbReference>
<dbReference type="InterPro" id="IPR041715">
    <property type="entry name" value="HisRS-like_core"/>
</dbReference>
<feature type="domain" description="Class II Histidinyl-tRNA synthetase (HisRS)-like catalytic core" evidence="9">
    <location>
        <begin position="14"/>
        <end position="317"/>
    </location>
</feature>
<comment type="similarity">
    <text evidence="3 8">Belongs to the class-II aminoacyl-tRNA synthetase family. HisZ subfamily.</text>
</comment>
<dbReference type="GO" id="GO:0000105">
    <property type="term" value="P:L-histidine biosynthetic process"/>
    <property type="evidence" value="ECO:0007669"/>
    <property type="project" value="UniProtKB-UniRule"/>
</dbReference>
<keyword evidence="8" id="KW-0028">Amino-acid biosynthesis</keyword>
<evidence type="ECO:0000256" key="6">
    <source>
        <dbReference type="ARBA" id="ARBA00022490"/>
    </source>
</evidence>
<dbReference type="InterPro" id="IPR045864">
    <property type="entry name" value="aa-tRNA-synth_II/BPL/LPL"/>
</dbReference>
<dbReference type="SUPFAM" id="SSF55681">
    <property type="entry name" value="Class II aaRS and biotin synthetases"/>
    <property type="match status" value="1"/>
</dbReference>
<comment type="miscellaneous">
    <text evidence="8">This function is generally fulfilled by the C-terminal part of HisG, which is missing in some bacteria such as this one.</text>
</comment>
<evidence type="ECO:0000256" key="5">
    <source>
        <dbReference type="ARBA" id="ARBA00020397"/>
    </source>
</evidence>
<dbReference type="Gene3D" id="3.30.930.10">
    <property type="entry name" value="Bira Bifunctional Protein, Domain 2"/>
    <property type="match status" value="1"/>
</dbReference>
<keyword evidence="10" id="KW-0328">Glycosyltransferase</keyword>
<comment type="pathway">
    <text evidence="2 8">Amino-acid biosynthesis; L-histidine biosynthesis; L-histidine from 5-phospho-alpha-D-ribose 1-diphosphate: step 1/9.</text>
</comment>
<protein>
    <recommendedName>
        <fullName evidence="5 8">ATP phosphoribosyltransferase regulatory subunit</fullName>
    </recommendedName>
</protein>
<keyword evidence="10" id="KW-0808">Transferase</keyword>
<evidence type="ECO:0000259" key="9">
    <source>
        <dbReference type="Pfam" id="PF13393"/>
    </source>
</evidence>
<proteinExistence type="inferred from homology"/>
<comment type="function">
    <text evidence="7 8">Required for the first step of histidine biosynthesis. May allow the feedback regulation of ATP phosphoribosyltransferase activity by histidine.</text>
</comment>
<dbReference type="EMBL" id="KU144970">
    <property type="protein sequence ID" value="AMK59134.1"/>
    <property type="molecule type" value="Genomic_DNA"/>
</dbReference>
<reference evidence="10" key="1">
    <citation type="journal article" date="2016" name="Appl. Environ. Microbiol.">
        <title>Functional Metagenomics of a Biostimulated Petroleum-Contaminated Soil Reveals an Extraordinary Diversity of Extradiol Dioxygenases.</title>
        <authorList>
            <person name="Terron-Gonzalez L."/>
            <person name="Martin-Cabello G."/>
            <person name="Ferrer M."/>
            <person name="Santero E."/>
        </authorList>
    </citation>
    <scope>NUCLEOTIDE SEQUENCE</scope>
</reference>
<sequence>MIMGKRRWLLPESVADALPNEAARIEVLRRRLLDEFAAQGYELVIPPLLEYVDSLLSADHGDLDLRTFKLVDQMSGRGLGVRADTTPQVARIDAHMLNRAGVARLCYCGSVLHTLPASFAATREPLQLGAELYGHAGLEADIEIVGLLVEALRLAGISGARLDFGHAGIFHALLAQADLDGESGRELLAAMQGKDVPTLRTLLAEVGEPWRSALLALPELHGDRRILEVAAERLPATPAIAAALDDLRRMATAFAAATPGFDLADLRSYDYHTGVVFAAYGPASAGALALGGRYDGLGAAYGRARPATGFSLDLRELARLAPNVDARGAILADCPLDEAARAEVRRLRAAGERVLLALPGHAGTWREAGCDRVLMRHGDVWVIEPLKED</sequence>
<keyword evidence="6 8" id="KW-0963">Cytoplasm</keyword>
<dbReference type="PANTHER" id="PTHR43707">
    <property type="entry name" value="HISTIDYL-TRNA SYNTHETASE"/>
    <property type="match status" value="1"/>
</dbReference>
<dbReference type="PANTHER" id="PTHR43707:SF1">
    <property type="entry name" value="HISTIDINE--TRNA LIGASE, MITOCHONDRIAL-RELATED"/>
    <property type="match status" value="1"/>
</dbReference>
<evidence type="ECO:0000256" key="7">
    <source>
        <dbReference type="ARBA" id="ARBA00025246"/>
    </source>
</evidence>
<dbReference type="GO" id="GO:0006427">
    <property type="term" value="P:histidyl-tRNA aminoacylation"/>
    <property type="evidence" value="ECO:0007669"/>
    <property type="project" value="TreeGrafter"/>
</dbReference>
<dbReference type="NCBIfam" id="NF009086">
    <property type="entry name" value="PRK12421.1"/>
    <property type="match status" value="1"/>
</dbReference>
<evidence type="ECO:0000256" key="8">
    <source>
        <dbReference type="HAMAP-Rule" id="MF_00125"/>
    </source>
</evidence>
<organism evidence="10">
    <name type="scientific">uncultured bacterium UPO42</name>
    <dbReference type="NCBI Taxonomy" id="1776967"/>
    <lineage>
        <taxon>Bacteria</taxon>
        <taxon>environmental samples</taxon>
    </lineage>
</organism>
<evidence type="ECO:0000256" key="1">
    <source>
        <dbReference type="ARBA" id="ARBA00004496"/>
    </source>
</evidence>
<dbReference type="Pfam" id="PF13393">
    <property type="entry name" value="tRNA-synt_His"/>
    <property type="match status" value="1"/>
</dbReference>
<keyword evidence="8" id="KW-0368">Histidine biosynthesis</keyword>
<dbReference type="GO" id="GO:0004821">
    <property type="term" value="F:histidine-tRNA ligase activity"/>
    <property type="evidence" value="ECO:0007669"/>
    <property type="project" value="TreeGrafter"/>
</dbReference>
<gene>
    <name evidence="8" type="primary">hisZ</name>
</gene>
<name>A0A126SXU9_9BACT</name>
<dbReference type="HAMAP" id="MF_00125">
    <property type="entry name" value="HisZ"/>
    <property type="match status" value="1"/>
</dbReference>
<accession>A0A126SXU9</accession>
<evidence type="ECO:0000313" key="10">
    <source>
        <dbReference type="EMBL" id="AMK59134.1"/>
    </source>
</evidence>